<keyword evidence="2" id="KW-1185">Reference proteome</keyword>
<dbReference type="RefSeq" id="WP_263370938.1">
    <property type="nucleotide sequence ID" value="NZ_JAGSYD010000002.1"/>
</dbReference>
<evidence type="ECO:0000313" key="1">
    <source>
        <dbReference type="EMBL" id="MFC6647144.1"/>
    </source>
</evidence>
<evidence type="ECO:0000313" key="2">
    <source>
        <dbReference type="Proteomes" id="UP001596391"/>
    </source>
</evidence>
<dbReference type="EMBL" id="JBHSWI010000001">
    <property type="protein sequence ID" value="MFC6647144.1"/>
    <property type="molecule type" value="Genomic_DNA"/>
</dbReference>
<protein>
    <submittedName>
        <fullName evidence="1">Uncharacterized protein</fullName>
    </submittedName>
</protein>
<name>A0ABW1ZCM3_9BACT</name>
<proteinExistence type="predicted"/>
<accession>A0ABW1ZCM3</accession>
<gene>
    <name evidence="1" type="ORF">ACFQBQ_16510</name>
</gene>
<dbReference type="Proteomes" id="UP001596391">
    <property type="component" value="Unassembled WGS sequence"/>
</dbReference>
<sequence>MTSLDLGLNLLPRHWGVIGGKPARAAAGGCLRAGQFVRLDWLSKLKHAPYLSS</sequence>
<reference evidence="2" key="1">
    <citation type="journal article" date="2019" name="Int. J. Syst. Evol. Microbiol.">
        <title>The Global Catalogue of Microorganisms (GCM) 10K type strain sequencing project: providing services to taxonomists for standard genome sequencing and annotation.</title>
        <authorList>
            <consortium name="The Broad Institute Genomics Platform"/>
            <consortium name="The Broad Institute Genome Sequencing Center for Infectious Disease"/>
            <person name="Wu L."/>
            <person name="Ma J."/>
        </authorList>
    </citation>
    <scope>NUCLEOTIDE SEQUENCE [LARGE SCALE GENOMIC DNA]</scope>
    <source>
        <strain evidence="2">CGMCC 1.16026</strain>
    </source>
</reference>
<organism evidence="1 2">
    <name type="scientific">Granulicella cerasi</name>
    <dbReference type="NCBI Taxonomy" id="741063"/>
    <lineage>
        <taxon>Bacteria</taxon>
        <taxon>Pseudomonadati</taxon>
        <taxon>Acidobacteriota</taxon>
        <taxon>Terriglobia</taxon>
        <taxon>Terriglobales</taxon>
        <taxon>Acidobacteriaceae</taxon>
        <taxon>Granulicella</taxon>
    </lineage>
</organism>
<comment type="caution">
    <text evidence="1">The sequence shown here is derived from an EMBL/GenBank/DDBJ whole genome shotgun (WGS) entry which is preliminary data.</text>
</comment>